<dbReference type="AlphaFoldDB" id="A0A927MPW1"/>
<protein>
    <submittedName>
        <fullName evidence="1">Uncharacterized protein</fullName>
    </submittedName>
</protein>
<accession>A0A927MPW1</accession>
<reference evidence="1" key="1">
    <citation type="submission" date="2020-10" db="EMBL/GenBank/DDBJ databases">
        <title>Sequencing the genomes of 1000 actinobacteria strains.</title>
        <authorList>
            <person name="Klenk H.-P."/>
        </authorList>
    </citation>
    <scope>NUCLEOTIDE SEQUENCE</scope>
    <source>
        <strain evidence="1">DSM 45354</strain>
    </source>
</reference>
<comment type="caution">
    <text evidence="1">The sequence shown here is derived from an EMBL/GenBank/DDBJ whole genome shotgun (WGS) entry which is preliminary data.</text>
</comment>
<keyword evidence="2" id="KW-1185">Reference proteome</keyword>
<gene>
    <name evidence="1" type="ORF">HEB94_000860</name>
</gene>
<dbReference type="EMBL" id="JADBEM010000001">
    <property type="protein sequence ID" value="MBE1604012.1"/>
    <property type="molecule type" value="Genomic_DNA"/>
</dbReference>
<evidence type="ECO:0000313" key="2">
    <source>
        <dbReference type="Proteomes" id="UP000638648"/>
    </source>
</evidence>
<name>A0A927MPW1_9ACTN</name>
<organism evidence="1 2">
    <name type="scientific">Actinopolymorpha pittospori</name>
    <dbReference type="NCBI Taxonomy" id="648752"/>
    <lineage>
        <taxon>Bacteria</taxon>
        <taxon>Bacillati</taxon>
        <taxon>Actinomycetota</taxon>
        <taxon>Actinomycetes</taxon>
        <taxon>Propionibacteriales</taxon>
        <taxon>Actinopolymorphaceae</taxon>
        <taxon>Actinopolymorpha</taxon>
    </lineage>
</organism>
<sequence>MSRTRSIRTACRHRRPFGHNLGADLHHDQRADLMVAGRFDR</sequence>
<proteinExistence type="predicted"/>
<dbReference type="Proteomes" id="UP000638648">
    <property type="component" value="Unassembled WGS sequence"/>
</dbReference>
<evidence type="ECO:0000313" key="1">
    <source>
        <dbReference type="EMBL" id="MBE1604012.1"/>
    </source>
</evidence>